<evidence type="ECO:0000313" key="3">
    <source>
        <dbReference type="EMBL" id="MBL3658292.1"/>
    </source>
</evidence>
<protein>
    <submittedName>
        <fullName evidence="3">Uncharacterized protein</fullName>
    </submittedName>
</protein>
<keyword evidence="2" id="KW-1133">Transmembrane helix</keyword>
<keyword evidence="1" id="KW-0175">Coiled coil</keyword>
<feature type="transmembrane region" description="Helical" evidence="2">
    <location>
        <begin position="272"/>
        <end position="293"/>
    </location>
</feature>
<dbReference type="AlphaFoldDB" id="A0A937F899"/>
<dbReference type="EMBL" id="JAESIY010000012">
    <property type="protein sequence ID" value="MBL3658292.1"/>
    <property type="molecule type" value="Genomic_DNA"/>
</dbReference>
<feature type="coiled-coil region" evidence="1">
    <location>
        <begin position="125"/>
        <end position="180"/>
    </location>
</feature>
<accession>A0A937F899</accession>
<feature type="transmembrane region" description="Helical" evidence="2">
    <location>
        <begin position="305"/>
        <end position="323"/>
    </location>
</feature>
<comment type="caution">
    <text evidence="3">The sequence shown here is derived from an EMBL/GenBank/DDBJ whole genome shotgun (WGS) entry which is preliminary data.</text>
</comment>
<evidence type="ECO:0000256" key="1">
    <source>
        <dbReference type="SAM" id="Coils"/>
    </source>
</evidence>
<proteinExistence type="predicted"/>
<dbReference type="Proteomes" id="UP000659388">
    <property type="component" value="Unassembled WGS sequence"/>
</dbReference>
<evidence type="ECO:0000256" key="2">
    <source>
        <dbReference type="SAM" id="Phobius"/>
    </source>
</evidence>
<keyword evidence="2" id="KW-0812">Transmembrane</keyword>
<organism evidence="3 4">
    <name type="scientific">Fulvivirga sediminis</name>
    <dbReference type="NCBI Taxonomy" id="2803949"/>
    <lineage>
        <taxon>Bacteria</taxon>
        <taxon>Pseudomonadati</taxon>
        <taxon>Bacteroidota</taxon>
        <taxon>Cytophagia</taxon>
        <taxon>Cytophagales</taxon>
        <taxon>Fulvivirgaceae</taxon>
        <taxon>Fulvivirga</taxon>
    </lineage>
</organism>
<name>A0A937F899_9BACT</name>
<keyword evidence="4" id="KW-1185">Reference proteome</keyword>
<sequence length="404" mass="46364">MTPENFKSHQLFEKIEQLSQRLSEDEIKEKIELDKLSFFESVHQYISDRIKLTIPILVQEAEMNSLSSEIEAGLQQINAFLGNSNVGHLNNATNNFNSALNKTRNFPLPFSKNDFNFSKVIADFQKSVSDKYEHLESENEELSNTLQEFKTDLESKDKEIERLFKLVEAKESEIQNLNSNFQTEFTNIKTKATQEYETDRKTFRTEIDTDKQTFKKEIESIKKEIDTDTTELIEKLETKLAEAKSIVNVIGNVGVTGNYQIIANEHKDSANFWRWVAIFFMAVFSGLLVWTIIDLSSSGFDWTKSLIRLIAAAALSYPATYAAKESSKHRKLETINRRSELELASINPFIEILDEDKKQNIKEKLVEKYFGNNHSDGVSESKEEEVSIGGFEKILKAVVPLLKK</sequence>
<dbReference type="RefSeq" id="WP_202246088.1">
    <property type="nucleotide sequence ID" value="NZ_JAESIY010000012.1"/>
</dbReference>
<reference evidence="3" key="1">
    <citation type="submission" date="2021-01" db="EMBL/GenBank/DDBJ databases">
        <title>Fulvivirga kasyanovii gen. nov., sp nov., a novel member of the phylum Bacteroidetes isolated from seawater in a mussel farm.</title>
        <authorList>
            <person name="Zhao L.-H."/>
            <person name="Wang Z.-J."/>
        </authorList>
    </citation>
    <scope>NUCLEOTIDE SEQUENCE</scope>
    <source>
        <strain evidence="3">2943</strain>
    </source>
</reference>
<evidence type="ECO:0000313" key="4">
    <source>
        <dbReference type="Proteomes" id="UP000659388"/>
    </source>
</evidence>
<gene>
    <name evidence="3" type="ORF">JL102_19220</name>
</gene>
<keyword evidence="2" id="KW-0472">Membrane</keyword>